<dbReference type="AlphaFoldDB" id="Q3MBI8"/>
<evidence type="ECO:0000313" key="4">
    <source>
        <dbReference type="Proteomes" id="UP000002533"/>
    </source>
</evidence>
<name>Q3MBI8_TRIV2</name>
<evidence type="ECO:0000256" key="1">
    <source>
        <dbReference type="SAM" id="MobiDB-lite"/>
    </source>
</evidence>
<protein>
    <recommendedName>
        <fullName evidence="5">P pilus assembly/Cpx signaling pathway, periplasmic inhibitor/zinc-resistance associated protein</fullName>
    </recommendedName>
</protein>
<evidence type="ECO:0008006" key="5">
    <source>
        <dbReference type="Google" id="ProtNLM"/>
    </source>
</evidence>
<dbReference type="KEGG" id="ava:Ava_2026"/>
<evidence type="ECO:0000256" key="2">
    <source>
        <dbReference type="SAM" id="SignalP"/>
    </source>
</evidence>
<dbReference type="eggNOG" id="COG3678">
    <property type="taxonomic scope" value="Bacteria"/>
</dbReference>
<feature type="region of interest" description="Disordered" evidence="1">
    <location>
        <begin position="89"/>
        <end position="181"/>
    </location>
</feature>
<sequence length="181" mass="20355">MVTFPQENTSRNLMQLKPLSLLVGALALTLTATPFAVQAQTNSSSVLLIAQAGKKGPWESLGLSNEQKARIQEIGRNSRAQIEAVFTPEQKAKMEAARQARQAQRQQGQRPQAGQRGGKKNFAELNLTEDQKTRIRSIRQTSQQQMEAVLTPEQRTKLQELKANARQRWQQRRNNQPSPQS</sequence>
<feature type="compositionally biased region" description="Low complexity" evidence="1">
    <location>
        <begin position="99"/>
        <end position="114"/>
    </location>
</feature>
<organism evidence="3 4">
    <name type="scientific">Trichormus variabilis (strain ATCC 29413 / PCC 7937)</name>
    <name type="common">Anabaena variabilis</name>
    <dbReference type="NCBI Taxonomy" id="240292"/>
    <lineage>
        <taxon>Bacteria</taxon>
        <taxon>Bacillati</taxon>
        <taxon>Cyanobacteriota</taxon>
        <taxon>Cyanophyceae</taxon>
        <taxon>Nostocales</taxon>
        <taxon>Nostocaceae</taxon>
        <taxon>Trichormus</taxon>
    </lineage>
</organism>
<evidence type="ECO:0000313" key="3">
    <source>
        <dbReference type="EMBL" id="ABA21648.1"/>
    </source>
</evidence>
<keyword evidence="2" id="KW-0732">Signal</keyword>
<dbReference type="STRING" id="240292.Ava_2026"/>
<dbReference type="HOGENOM" id="CLU_133626_0_0_3"/>
<proteinExistence type="predicted"/>
<feature type="signal peptide" evidence="2">
    <location>
        <begin position="1"/>
        <end position="39"/>
    </location>
</feature>
<dbReference type="EMBL" id="CP000117">
    <property type="protein sequence ID" value="ABA21648.1"/>
    <property type="molecule type" value="Genomic_DNA"/>
</dbReference>
<feature type="chain" id="PRO_5004228264" description="P pilus assembly/Cpx signaling pathway, periplasmic inhibitor/zinc-resistance associated protein" evidence="2">
    <location>
        <begin position="40"/>
        <end position="181"/>
    </location>
</feature>
<accession>Q3MBI8</accession>
<dbReference type="Proteomes" id="UP000002533">
    <property type="component" value="Chromosome"/>
</dbReference>
<feature type="compositionally biased region" description="Low complexity" evidence="1">
    <location>
        <begin position="166"/>
        <end position="181"/>
    </location>
</feature>
<reference evidence="4" key="1">
    <citation type="journal article" date="2014" name="Stand. Genomic Sci.">
        <title>Complete genome sequence of Anabaena variabilis ATCC 29413.</title>
        <authorList>
            <person name="Thiel T."/>
            <person name="Pratte B.S."/>
            <person name="Zhong J."/>
            <person name="Goodwin L."/>
            <person name="Copeland A."/>
            <person name="Lucas S."/>
            <person name="Han C."/>
            <person name="Pitluck S."/>
            <person name="Land M.L."/>
            <person name="Kyrpides N.C."/>
            <person name="Woyke T."/>
        </authorList>
    </citation>
    <scope>NUCLEOTIDE SEQUENCE [LARGE SCALE GENOMIC DNA]</scope>
    <source>
        <strain evidence="4">ATCC 29413 / PCC 7937</strain>
    </source>
</reference>
<gene>
    <name evidence="3" type="ordered locus">Ava_2026</name>
</gene>